<dbReference type="Proteomes" id="UP001283361">
    <property type="component" value="Unassembled WGS sequence"/>
</dbReference>
<dbReference type="AlphaFoldDB" id="A0AAE0Y7R8"/>
<dbReference type="EMBL" id="JAWDGP010006752">
    <property type="protein sequence ID" value="KAK3736005.1"/>
    <property type="molecule type" value="Genomic_DNA"/>
</dbReference>
<sequence length="196" mass="21576">MALVCSRRTIPPIISFFIALEVSGDKAGLIAVLSTRLESGALEGEAIRPLVTLLARKVINTVVTHYIPGEPIPSQYSIPSMLDRVMKNVTNRNQKPQQDEALGLDMDSQGILERFAFSQDSSMPSALFSAGNDQVFARALTASVHCDQTQRPFLYRSKANLMVPWDGHSVWLGLSPDPFRTRGTEIARGSWAISFL</sequence>
<accession>A0AAE0Y7R8</accession>
<evidence type="ECO:0000313" key="1">
    <source>
        <dbReference type="EMBL" id="KAK3736005.1"/>
    </source>
</evidence>
<reference evidence="1" key="1">
    <citation type="journal article" date="2023" name="G3 (Bethesda)">
        <title>A reference genome for the long-term kleptoplast-retaining sea slug Elysia crispata morphotype clarki.</title>
        <authorList>
            <person name="Eastman K.E."/>
            <person name="Pendleton A.L."/>
            <person name="Shaikh M.A."/>
            <person name="Suttiyut T."/>
            <person name="Ogas R."/>
            <person name="Tomko P."/>
            <person name="Gavelis G."/>
            <person name="Widhalm J.R."/>
            <person name="Wisecaver J.H."/>
        </authorList>
    </citation>
    <scope>NUCLEOTIDE SEQUENCE</scope>
    <source>
        <strain evidence="1">ECLA1</strain>
    </source>
</reference>
<comment type="caution">
    <text evidence="1">The sequence shown here is derived from an EMBL/GenBank/DDBJ whole genome shotgun (WGS) entry which is preliminary data.</text>
</comment>
<proteinExistence type="predicted"/>
<organism evidence="1 2">
    <name type="scientific">Elysia crispata</name>
    <name type="common">lettuce slug</name>
    <dbReference type="NCBI Taxonomy" id="231223"/>
    <lineage>
        <taxon>Eukaryota</taxon>
        <taxon>Metazoa</taxon>
        <taxon>Spiralia</taxon>
        <taxon>Lophotrochozoa</taxon>
        <taxon>Mollusca</taxon>
        <taxon>Gastropoda</taxon>
        <taxon>Heterobranchia</taxon>
        <taxon>Euthyneura</taxon>
        <taxon>Panpulmonata</taxon>
        <taxon>Sacoglossa</taxon>
        <taxon>Placobranchoidea</taxon>
        <taxon>Plakobranchidae</taxon>
        <taxon>Elysia</taxon>
    </lineage>
</organism>
<protein>
    <submittedName>
        <fullName evidence="1">Uncharacterized protein</fullName>
    </submittedName>
</protein>
<evidence type="ECO:0000313" key="2">
    <source>
        <dbReference type="Proteomes" id="UP001283361"/>
    </source>
</evidence>
<name>A0AAE0Y7R8_9GAST</name>
<gene>
    <name evidence="1" type="ORF">RRG08_009074</name>
</gene>
<keyword evidence="2" id="KW-1185">Reference proteome</keyword>